<evidence type="ECO:0000256" key="1">
    <source>
        <dbReference type="ARBA" id="ARBA00003534"/>
    </source>
</evidence>
<keyword evidence="5" id="KW-0964">Secreted</keyword>
<evidence type="ECO:0000256" key="4">
    <source>
        <dbReference type="ARBA" id="ARBA00022512"/>
    </source>
</evidence>
<organism evidence="8">
    <name type="scientific">Pyramimonas obovata</name>
    <dbReference type="NCBI Taxonomy" id="1411642"/>
    <lineage>
        <taxon>Eukaryota</taxon>
        <taxon>Viridiplantae</taxon>
        <taxon>Chlorophyta</taxon>
        <taxon>Pyramimonadophyceae</taxon>
        <taxon>Pyramimonadales</taxon>
        <taxon>Pyramimonadaceae</taxon>
        <taxon>Pyramimonas</taxon>
        <taxon>Pyramimonas incertae sedis</taxon>
    </lineage>
</organism>
<gene>
    <name evidence="8" type="ORF">POBO1169_LOCUS777</name>
</gene>
<evidence type="ECO:0000256" key="3">
    <source>
        <dbReference type="ARBA" id="ARBA00005784"/>
    </source>
</evidence>
<reference evidence="8" key="1">
    <citation type="submission" date="2021-01" db="EMBL/GenBank/DDBJ databases">
        <authorList>
            <person name="Corre E."/>
            <person name="Pelletier E."/>
            <person name="Niang G."/>
            <person name="Scheremetjew M."/>
            <person name="Finn R."/>
            <person name="Kale V."/>
            <person name="Holt S."/>
            <person name="Cochrane G."/>
            <person name="Meng A."/>
            <person name="Brown T."/>
            <person name="Cohen L."/>
        </authorList>
    </citation>
    <scope>NUCLEOTIDE SEQUENCE</scope>
    <source>
        <strain evidence="8">CCMP722</strain>
    </source>
</reference>
<keyword evidence="4 5" id="KW-0134">Cell wall</keyword>
<feature type="transmembrane region" description="Helical" evidence="7">
    <location>
        <begin position="54"/>
        <end position="80"/>
    </location>
</feature>
<dbReference type="InterPro" id="IPR004963">
    <property type="entry name" value="PAE/NOTUM"/>
</dbReference>
<dbReference type="GO" id="GO:0071555">
    <property type="term" value="P:cell wall organization"/>
    <property type="evidence" value="ECO:0007669"/>
    <property type="project" value="UniProtKB-KW"/>
</dbReference>
<name>A0A7S0MSG2_9CHLO</name>
<sequence length="571" mass="64335">MEPLEISPPGGEPPGILQQGTQKPTFANEKTALMPRAPTSRSDPLEAAIKPCRFVALSVVLLAIFAITGALMWGLFWLLFLVDGGTESSSDELPCYIKDPNITSATYTSRLLRVNLSMSRYPKAVCNDGSAGTYYIKRAIPNLGRDHIWNIHFQGGYWCTDASQCQRRRNATAYHWKKIYREESPLLEPQKTWYSTTSKLWARSLQIGGVFAPPRCSPLYGVNQIFVPFCSSDAWLGELDPSNQTFGMHFQGLTIWRAVLQEVLQRRGLQAAIDAFRGGRGKKPLLLVGGYSAGARATMIHVDRLRGELGESANVYALMDSGVWLDIPPEAEAKAKGKLSLKEETMRAIDFFNLRDKADLLDPKCLEDNPLEQWKCIFSQYRLAYVQTPYTIVSSQRDAFMDMKLFADGIRLMPDGETWEADAEEKRETHRVIAERYLSLAAELRRKKPGNVWFMHACLEHAASIDQRFLNWVTNKDFHTTMMTALEKGLDHFGYIEYDHNCSRPCHNRVVLDGSPLHSDLLFQDVCYPVGVACGSCDNFSHKEQGVSMHNLITQFIKKSESHSAPSNRST</sequence>
<dbReference type="AlphaFoldDB" id="A0A7S0MSG2"/>
<dbReference type="GO" id="GO:0016787">
    <property type="term" value="F:hydrolase activity"/>
    <property type="evidence" value="ECO:0007669"/>
    <property type="project" value="UniProtKB-KW"/>
</dbReference>
<evidence type="ECO:0000256" key="7">
    <source>
        <dbReference type="SAM" id="Phobius"/>
    </source>
</evidence>
<protein>
    <recommendedName>
        <fullName evidence="5">Pectin acetylesterase</fullName>
        <ecNumber evidence="5">3.1.1.-</ecNumber>
    </recommendedName>
</protein>
<dbReference type="PANTHER" id="PTHR21562">
    <property type="entry name" value="NOTUM-RELATED"/>
    <property type="match status" value="1"/>
</dbReference>
<proteinExistence type="inferred from homology"/>
<keyword evidence="5" id="KW-0961">Cell wall biogenesis/degradation</keyword>
<keyword evidence="7" id="KW-1133">Transmembrane helix</keyword>
<dbReference type="EMBL" id="HBFA01001600">
    <property type="protein sequence ID" value="CAD8648879.1"/>
    <property type="molecule type" value="Transcribed_RNA"/>
</dbReference>
<evidence type="ECO:0000313" key="8">
    <source>
        <dbReference type="EMBL" id="CAD8648879.1"/>
    </source>
</evidence>
<comment type="subcellular location">
    <subcellularLocation>
        <location evidence="2 5">Secreted</location>
        <location evidence="2 5">Cell wall</location>
    </subcellularLocation>
</comment>
<feature type="compositionally biased region" description="Low complexity" evidence="6">
    <location>
        <begin position="1"/>
        <end position="17"/>
    </location>
</feature>
<feature type="region of interest" description="Disordered" evidence="6">
    <location>
        <begin position="1"/>
        <end position="22"/>
    </location>
</feature>
<evidence type="ECO:0000256" key="5">
    <source>
        <dbReference type="RuleBase" id="RU363114"/>
    </source>
</evidence>
<accession>A0A7S0MSG2</accession>
<keyword evidence="7" id="KW-0812">Transmembrane</keyword>
<evidence type="ECO:0000256" key="6">
    <source>
        <dbReference type="SAM" id="MobiDB-lite"/>
    </source>
</evidence>
<dbReference type="EC" id="3.1.1.-" evidence="5"/>
<evidence type="ECO:0000256" key="2">
    <source>
        <dbReference type="ARBA" id="ARBA00004191"/>
    </source>
</evidence>
<comment type="function">
    <text evidence="1 5">Hydrolyzes acetyl esters in homogalacturonan regions of pectin. In type I primary cell wall, galacturonic acid residues of pectin can be acetylated at the O-2 and O-3 positions. Decreasing the degree of acetylation of pectin gels in vitro alters their physical properties.</text>
</comment>
<dbReference type="Pfam" id="PF03283">
    <property type="entry name" value="PAE"/>
    <property type="match status" value="1"/>
</dbReference>
<keyword evidence="7" id="KW-0472">Membrane</keyword>
<keyword evidence="5" id="KW-0378">Hydrolase</keyword>
<comment type="similarity">
    <text evidence="3 5">Belongs to the pectinacetylesterase family.</text>
</comment>